<keyword evidence="2" id="KW-1185">Reference proteome</keyword>
<dbReference type="Proteomes" id="UP000541033">
    <property type="component" value="Unassembled WGS sequence"/>
</dbReference>
<dbReference type="RefSeq" id="WP_167148210.1">
    <property type="nucleotide sequence ID" value="NZ_JAAMOX010000001.1"/>
</dbReference>
<accession>A0A7X5TTU2</accession>
<comment type="caution">
    <text evidence="1">The sequence shown here is derived from an EMBL/GenBank/DDBJ whole genome shotgun (WGS) entry which is preliminary data.</text>
</comment>
<organism evidence="1 2">
    <name type="scientific">Lysinibacter cavernae</name>
    <dbReference type="NCBI Taxonomy" id="1640652"/>
    <lineage>
        <taxon>Bacteria</taxon>
        <taxon>Bacillati</taxon>
        <taxon>Actinomycetota</taxon>
        <taxon>Actinomycetes</taxon>
        <taxon>Micrococcales</taxon>
        <taxon>Microbacteriaceae</taxon>
        <taxon>Lysinibacter</taxon>
    </lineage>
</organism>
<protein>
    <submittedName>
        <fullName evidence="1">Uncharacterized protein</fullName>
    </submittedName>
</protein>
<reference evidence="1 2" key="1">
    <citation type="submission" date="2020-02" db="EMBL/GenBank/DDBJ databases">
        <title>Sequencing the genomes of 1000 actinobacteria strains.</title>
        <authorList>
            <person name="Klenk H.-P."/>
        </authorList>
    </citation>
    <scope>NUCLEOTIDE SEQUENCE [LARGE SCALE GENOMIC DNA]</scope>
    <source>
        <strain evidence="1 2">DSM 27960</strain>
    </source>
</reference>
<dbReference type="AlphaFoldDB" id="A0A7X5TTU2"/>
<dbReference type="EMBL" id="JAAMOX010000001">
    <property type="protein sequence ID" value="NIH52972.1"/>
    <property type="molecule type" value="Genomic_DNA"/>
</dbReference>
<sequence length="131" mass="14388">MQASLEEVCPECGVPCTGIYRFWYELDERLMMVDVDQPTIDALLGEIRGRTTVEDYHGLPAMVRAGNELTGWADGHDHPYGAEVGVQGLKEFVHALRVTSAATKKPDLINALQQLASEAAAHRTTVYAMAE</sequence>
<name>A0A7X5TTU2_9MICO</name>
<proteinExistence type="predicted"/>
<evidence type="ECO:0000313" key="2">
    <source>
        <dbReference type="Proteomes" id="UP000541033"/>
    </source>
</evidence>
<evidence type="ECO:0000313" key="1">
    <source>
        <dbReference type="EMBL" id="NIH52972.1"/>
    </source>
</evidence>
<gene>
    <name evidence="1" type="ORF">FHX76_000840</name>
</gene>